<name>A0A9W9KQT4_9EURO</name>
<dbReference type="EMBL" id="JAPMSZ010000001">
    <property type="protein sequence ID" value="KAJ5114403.1"/>
    <property type="molecule type" value="Genomic_DNA"/>
</dbReference>
<feature type="domain" description="Nudix hydrolase" evidence="1">
    <location>
        <begin position="28"/>
        <end position="139"/>
    </location>
</feature>
<dbReference type="RefSeq" id="XP_056515596.1">
    <property type="nucleotide sequence ID" value="XM_056650746.1"/>
</dbReference>
<evidence type="ECO:0000259" key="1">
    <source>
        <dbReference type="PROSITE" id="PS51462"/>
    </source>
</evidence>
<organism evidence="2 3">
    <name type="scientific">Penicillium alfredii</name>
    <dbReference type="NCBI Taxonomy" id="1506179"/>
    <lineage>
        <taxon>Eukaryota</taxon>
        <taxon>Fungi</taxon>
        <taxon>Dikarya</taxon>
        <taxon>Ascomycota</taxon>
        <taxon>Pezizomycotina</taxon>
        <taxon>Eurotiomycetes</taxon>
        <taxon>Eurotiomycetidae</taxon>
        <taxon>Eurotiales</taxon>
        <taxon>Aspergillaceae</taxon>
        <taxon>Penicillium</taxon>
    </lineage>
</organism>
<dbReference type="PANTHER" id="PTHR43736:SF1">
    <property type="entry name" value="DIHYDRONEOPTERIN TRIPHOSPHATE DIPHOSPHATASE"/>
    <property type="match status" value="1"/>
</dbReference>
<protein>
    <recommendedName>
        <fullName evidence="1">Nudix hydrolase domain-containing protein</fullName>
    </recommendedName>
</protein>
<keyword evidence="3" id="KW-1185">Reference proteome</keyword>
<dbReference type="OrthoDB" id="276276at2759"/>
<evidence type="ECO:0000313" key="3">
    <source>
        <dbReference type="Proteomes" id="UP001141434"/>
    </source>
</evidence>
<dbReference type="AlphaFoldDB" id="A0A9W9KQT4"/>
<dbReference type="Gene3D" id="3.90.79.10">
    <property type="entry name" value="Nucleoside Triphosphate Pyrophosphohydrolase"/>
    <property type="match status" value="1"/>
</dbReference>
<dbReference type="PROSITE" id="PS51462">
    <property type="entry name" value="NUDIX"/>
    <property type="match status" value="1"/>
</dbReference>
<reference evidence="2" key="2">
    <citation type="journal article" date="2023" name="IMA Fungus">
        <title>Comparative genomic study of the Penicillium genus elucidates a diverse pangenome and 15 lateral gene transfer events.</title>
        <authorList>
            <person name="Petersen C."/>
            <person name="Sorensen T."/>
            <person name="Nielsen M.R."/>
            <person name="Sondergaard T.E."/>
            <person name="Sorensen J.L."/>
            <person name="Fitzpatrick D.A."/>
            <person name="Frisvad J.C."/>
            <person name="Nielsen K.L."/>
        </authorList>
    </citation>
    <scope>NUCLEOTIDE SEQUENCE</scope>
    <source>
        <strain evidence="2">IBT 34128</strain>
    </source>
</reference>
<accession>A0A9W9KQT4</accession>
<reference evidence="2" key="1">
    <citation type="submission" date="2022-11" db="EMBL/GenBank/DDBJ databases">
        <authorList>
            <person name="Petersen C."/>
        </authorList>
    </citation>
    <scope>NUCLEOTIDE SEQUENCE</scope>
    <source>
        <strain evidence="2">IBT 34128</strain>
    </source>
</reference>
<gene>
    <name evidence="2" type="ORF">NUU61_000162</name>
</gene>
<dbReference type="Pfam" id="PF00293">
    <property type="entry name" value="NUDIX"/>
    <property type="match status" value="1"/>
</dbReference>
<evidence type="ECO:0000313" key="2">
    <source>
        <dbReference type="EMBL" id="KAJ5114403.1"/>
    </source>
</evidence>
<dbReference type="SUPFAM" id="SSF55811">
    <property type="entry name" value="Nudix"/>
    <property type="match status" value="1"/>
</dbReference>
<proteinExistence type="predicted"/>
<dbReference type="GeneID" id="81389914"/>
<dbReference type="InterPro" id="IPR000086">
    <property type="entry name" value="NUDIX_hydrolase_dom"/>
</dbReference>
<sequence length="139" mass="15741">MAPTYTYDPSLEYLRVPINKFDDGRPEFGRYTVSAIIIIEETALLVKRAESDTMAGHWEVAGGGVDDHDKTFLDAVCREVLEETGLHVSHISTLVAVDTWNHRSRTRIARYSFLVEVREVSRSLPDGRLQSVPRNEIPI</sequence>
<dbReference type="InterPro" id="IPR015797">
    <property type="entry name" value="NUDIX_hydrolase-like_dom_sf"/>
</dbReference>
<dbReference type="PANTHER" id="PTHR43736">
    <property type="entry name" value="ADP-RIBOSE PYROPHOSPHATASE"/>
    <property type="match status" value="1"/>
</dbReference>
<dbReference type="Proteomes" id="UP001141434">
    <property type="component" value="Unassembled WGS sequence"/>
</dbReference>
<comment type="caution">
    <text evidence="2">The sequence shown here is derived from an EMBL/GenBank/DDBJ whole genome shotgun (WGS) entry which is preliminary data.</text>
</comment>
<dbReference type="CDD" id="cd02883">
    <property type="entry name" value="NUDIX_Hydrolase"/>
    <property type="match status" value="1"/>
</dbReference>